<dbReference type="Proteomes" id="UP000307380">
    <property type="component" value="Unassembled WGS sequence"/>
</dbReference>
<keyword evidence="4" id="KW-1185">Reference proteome</keyword>
<evidence type="ECO:0000259" key="1">
    <source>
        <dbReference type="Pfam" id="PF04326"/>
    </source>
</evidence>
<organism evidence="2 4">
    <name type="scientific">Orlajensenia flava</name>
    <dbReference type="NCBI Taxonomy" id="2565934"/>
    <lineage>
        <taxon>Bacteria</taxon>
        <taxon>Bacillati</taxon>
        <taxon>Actinomycetota</taxon>
        <taxon>Actinomycetes</taxon>
        <taxon>Micrococcales</taxon>
        <taxon>Microbacteriaceae</taxon>
        <taxon>Orlajensenia</taxon>
    </lineage>
</organism>
<dbReference type="InterPro" id="IPR038461">
    <property type="entry name" value="Schlafen_AlbA_2_dom_sf"/>
</dbReference>
<dbReference type="Gene3D" id="3.30.950.30">
    <property type="entry name" value="Schlafen, AAA domain"/>
    <property type="match status" value="1"/>
</dbReference>
<proteinExistence type="predicted"/>
<feature type="domain" description="Schlafen AlbA-2" evidence="1">
    <location>
        <begin position="102"/>
        <end position="212"/>
    </location>
</feature>
<keyword evidence="2" id="KW-0067">ATP-binding</keyword>
<evidence type="ECO:0000313" key="2">
    <source>
        <dbReference type="EMBL" id="THG30356.1"/>
    </source>
</evidence>
<sequence length="512" mass="55998">MTDAVFPATCGGTWAFVMRPYLPQSPQKRPRFDLRSSPSVPPAFIDPLCRVKQMSATADRVQSRETHASTSIHCRDRVVADRYSRAVLTDDEVSGLISTGYEQRNTEFKSSGSLGEGSFRAKVARAAIALANQRDGGRVIIGVSETDGIQNGLSMELAREYEDFDTVVDRINTYADPPLRLDVTLRTPFEGVVVAVIEVAEFDEIPVLCKRQFGGVLVQGQLYTRSMAKPESSASHTQNELRALLAVAVEKGLSRFIETARRGGVDLIGPVTSRAEAQLAEALESQLFARVVVGPHLLVRFAPVGEESDVIEYDQLAPIVAGNQVSAAGWRFPIMSTPSGVQRGQDWFGDLDTSSRSAEAWQFFQSGVFVLGVTFPEGFSADWESVAARTADEPHVPIWFLIAYVTMTVEFAARLQRAAFNSLSLDVQLSIANAEGWVLSVSNPSRAGFHSRYSLTDGTWTRTITITPENALTSSREIAASVLRHMLVRFGWDGVTDEIILGVQDETLGAEV</sequence>
<dbReference type="EMBL" id="SSSN01000013">
    <property type="protein sequence ID" value="THG30619.1"/>
    <property type="molecule type" value="Genomic_DNA"/>
</dbReference>
<dbReference type="GO" id="GO:0005524">
    <property type="term" value="F:ATP binding"/>
    <property type="evidence" value="ECO:0007669"/>
    <property type="project" value="UniProtKB-KW"/>
</dbReference>
<accession>A0A4S4FM81</accession>
<dbReference type="OrthoDB" id="4481501at2"/>
<dbReference type="AlphaFoldDB" id="A0A4S4FM81"/>
<reference evidence="2 4" key="1">
    <citation type="submission" date="2019-04" db="EMBL/GenBank/DDBJ databases">
        <authorList>
            <person name="Jiang L."/>
        </authorList>
    </citation>
    <scope>NUCLEOTIDE SEQUENCE [LARGE SCALE GENOMIC DNA]</scope>
    <source>
        <strain evidence="2 4">YIM 131861</strain>
    </source>
</reference>
<evidence type="ECO:0000313" key="3">
    <source>
        <dbReference type="EMBL" id="THG30619.1"/>
    </source>
</evidence>
<protein>
    <submittedName>
        <fullName evidence="2">ATP-binding protein</fullName>
    </submittedName>
</protein>
<name>A0A4S4FM81_9MICO</name>
<dbReference type="Pfam" id="PF04326">
    <property type="entry name" value="SLFN_AlbA_2"/>
    <property type="match status" value="1"/>
</dbReference>
<comment type="caution">
    <text evidence="2">The sequence shown here is derived from an EMBL/GenBank/DDBJ whole genome shotgun (WGS) entry which is preliminary data.</text>
</comment>
<dbReference type="EMBL" id="SSSN01000014">
    <property type="protein sequence ID" value="THG30356.1"/>
    <property type="molecule type" value="Genomic_DNA"/>
</dbReference>
<evidence type="ECO:0000313" key="4">
    <source>
        <dbReference type="Proteomes" id="UP000307380"/>
    </source>
</evidence>
<dbReference type="InterPro" id="IPR007421">
    <property type="entry name" value="Schlafen_AlbA_2_dom"/>
</dbReference>
<gene>
    <name evidence="3" type="ORF">E6C70_14750</name>
    <name evidence="2" type="ORF">E6C70_15030</name>
</gene>
<keyword evidence="2" id="KW-0547">Nucleotide-binding</keyword>